<organism evidence="2 3">
    <name type="scientific">Ectocarpus siliculosus</name>
    <name type="common">Brown alga</name>
    <name type="synonym">Conferva siliculosa</name>
    <dbReference type="NCBI Taxonomy" id="2880"/>
    <lineage>
        <taxon>Eukaryota</taxon>
        <taxon>Sar</taxon>
        <taxon>Stramenopiles</taxon>
        <taxon>Ochrophyta</taxon>
        <taxon>PX clade</taxon>
        <taxon>Phaeophyceae</taxon>
        <taxon>Ectocarpales</taxon>
        <taxon>Ectocarpaceae</taxon>
        <taxon>Ectocarpus</taxon>
    </lineage>
</organism>
<sequence length="156" mass="16428">MLSLLTENKLASIGAAAMVTGVVLLLSASAVDTEATESDDGSTEQLANANKKKTLLALGGSILSLGVLAQVYDQYTRYTSPGSSFSSSQYRSSSEMSPQELSRFQDRVSAAAAKLRRSMAQTSNQSVRSSGLEEESAAELAARASAQISSFIQNYS</sequence>
<dbReference type="AlphaFoldDB" id="D8LP93"/>
<dbReference type="Proteomes" id="UP000002630">
    <property type="component" value="Linkage Group LG16"/>
</dbReference>
<evidence type="ECO:0000256" key="1">
    <source>
        <dbReference type="SAM" id="MobiDB-lite"/>
    </source>
</evidence>
<name>D8LP93_ECTSI</name>
<keyword evidence="3" id="KW-1185">Reference proteome</keyword>
<gene>
    <name evidence="2" type="ORF">Esi_0052_0223</name>
</gene>
<feature type="region of interest" description="Disordered" evidence="1">
    <location>
        <begin position="81"/>
        <end position="101"/>
    </location>
</feature>
<feature type="compositionally biased region" description="Low complexity" evidence="1">
    <location>
        <begin position="81"/>
        <end position="97"/>
    </location>
</feature>
<reference evidence="2 3" key="1">
    <citation type="journal article" date="2010" name="Nature">
        <title>The Ectocarpus genome and the independent evolution of multicellularity in brown algae.</title>
        <authorList>
            <person name="Cock J.M."/>
            <person name="Sterck L."/>
            <person name="Rouze P."/>
            <person name="Scornet D."/>
            <person name="Allen A.E."/>
            <person name="Amoutzias G."/>
            <person name="Anthouard V."/>
            <person name="Artiguenave F."/>
            <person name="Aury J.M."/>
            <person name="Badger J.H."/>
            <person name="Beszteri B."/>
            <person name="Billiau K."/>
            <person name="Bonnet E."/>
            <person name="Bothwell J.H."/>
            <person name="Bowler C."/>
            <person name="Boyen C."/>
            <person name="Brownlee C."/>
            <person name="Carrano C.J."/>
            <person name="Charrier B."/>
            <person name="Cho G.Y."/>
            <person name="Coelho S.M."/>
            <person name="Collen J."/>
            <person name="Corre E."/>
            <person name="Da Silva C."/>
            <person name="Delage L."/>
            <person name="Delaroque N."/>
            <person name="Dittami S.M."/>
            <person name="Doulbeau S."/>
            <person name="Elias M."/>
            <person name="Farnham G."/>
            <person name="Gachon C.M."/>
            <person name="Gschloessl B."/>
            <person name="Heesch S."/>
            <person name="Jabbari K."/>
            <person name="Jubin C."/>
            <person name="Kawai H."/>
            <person name="Kimura K."/>
            <person name="Kloareg B."/>
            <person name="Kupper F.C."/>
            <person name="Lang D."/>
            <person name="Le Bail A."/>
            <person name="Leblanc C."/>
            <person name="Lerouge P."/>
            <person name="Lohr M."/>
            <person name="Lopez P.J."/>
            <person name="Martens C."/>
            <person name="Maumus F."/>
            <person name="Michel G."/>
            <person name="Miranda-Saavedra D."/>
            <person name="Morales J."/>
            <person name="Moreau H."/>
            <person name="Motomura T."/>
            <person name="Nagasato C."/>
            <person name="Napoli C.A."/>
            <person name="Nelson D.R."/>
            <person name="Nyvall-Collen P."/>
            <person name="Peters A.F."/>
            <person name="Pommier C."/>
            <person name="Potin P."/>
            <person name="Poulain J."/>
            <person name="Quesneville H."/>
            <person name="Read B."/>
            <person name="Rensing S.A."/>
            <person name="Ritter A."/>
            <person name="Rousvoal S."/>
            <person name="Samanta M."/>
            <person name="Samson G."/>
            <person name="Schroeder D.C."/>
            <person name="Segurens B."/>
            <person name="Strittmatter M."/>
            <person name="Tonon T."/>
            <person name="Tregear J.W."/>
            <person name="Valentin K."/>
            <person name="von Dassow P."/>
            <person name="Yamagishi T."/>
            <person name="Van de Peer Y."/>
            <person name="Wincker P."/>
        </authorList>
    </citation>
    <scope>NUCLEOTIDE SEQUENCE [LARGE SCALE GENOMIC DNA]</scope>
    <source>
        <strain evidence="3">Ec32 / CCAP1310/4</strain>
    </source>
</reference>
<dbReference type="EMBL" id="FN648730">
    <property type="protein sequence ID" value="CBN80364.1"/>
    <property type="molecule type" value="Genomic_DNA"/>
</dbReference>
<proteinExistence type="predicted"/>
<dbReference type="InParanoid" id="D8LP93"/>
<evidence type="ECO:0000313" key="2">
    <source>
        <dbReference type="EMBL" id="CBN80364.1"/>
    </source>
</evidence>
<protein>
    <submittedName>
        <fullName evidence="2">EsV-1-60</fullName>
    </submittedName>
</protein>
<evidence type="ECO:0000313" key="3">
    <source>
        <dbReference type="Proteomes" id="UP000002630"/>
    </source>
</evidence>
<accession>D8LP93</accession>
<dbReference type="EMBL" id="FN649741">
    <property type="protein sequence ID" value="CBN80364.1"/>
    <property type="molecule type" value="Genomic_DNA"/>
</dbReference>